<dbReference type="GO" id="GO:2000280">
    <property type="term" value="P:regulation of root development"/>
    <property type="evidence" value="ECO:0000318"/>
    <property type="project" value="GO_Central"/>
</dbReference>
<keyword evidence="3" id="KW-0052">Apoplast</keyword>
<keyword evidence="9" id="KW-0472">Membrane</keyword>
<dbReference type="GO" id="GO:0048364">
    <property type="term" value="P:root development"/>
    <property type="evidence" value="ECO:0007669"/>
    <property type="project" value="InterPro"/>
</dbReference>
<dbReference type="EMBL" id="CM001886">
    <property type="protein sequence ID" value="EOY14553.1"/>
    <property type="molecule type" value="Genomic_DNA"/>
</dbReference>
<evidence type="ECO:0000256" key="5">
    <source>
        <dbReference type="ARBA" id="ARBA00022702"/>
    </source>
</evidence>
<feature type="transmembrane region" description="Helical" evidence="9">
    <location>
        <begin position="34"/>
        <end position="60"/>
    </location>
</feature>
<dbReference type="GO" id="GO:0048046">
    <property type="term" value="C:apoplast"/>
    <property type="evidence" value="ECO:0007669"/>
    <property type="project" value="UniProtKB-SubCell"/>
</dbReference>
<dbReference type="HOGENOM" id="CLU_1443420_0_0_1"/>
<dbReference type="PANTHER" id="PTHR33348">
    <property type="entry name" value="PRECURSOR OF CEP5"/>
    <property type="match status" value="1"/>
</dbReference>
<evidence type="ECO:0000313" key="11">
    <source>
        <dbReference type="Proteomes" id="UP000026915"/>
    </source>
</evidence>
<dbReference type="InterPro" id="IPR033250">
    <property type="entry name" value="CEP"/>
</dbReference>
<evidence type="ECO:0000256" key="4">
    <source>
        <dbReference type="ARBA" id="ARBA00022525"/>
    </source>
</evidence>
<evidence type="ECO:0000256" key="3">
    <source>
        <dbReference type="ARBA" id="ARBA00022523"/>
    </source>
</evidence>
<keyword evidence="9" id="KW-0812">Transmembrane</keyword>
<gene>
    <name evidence="10" type="ORF">TCM_033895</name>
</gene>
<dbReference type="GO" id="GO:0005179">
    <property type="term" value="F:hormone activity"/>
    <property type="evidence" value="ECO:0000318"/>
    <property type="project" value="GO_Central"/>
</dbReference>
<reference evidence="10 11" key="1">
    <citation type="journal article" date="2013" name="Genome Biol.">
        <title>The genome sequence of the most widely cultivated cacao type and its use to identify candidate genes regulating pod color.</title>
        <authorList>
            <person name="Motamayor J.C."/>
            <person name="Mockaitis K."/>
            <person name="Schmutz J."/>
            <person name="Haiminen N."/>
            <person name="Iii D.L."/>
            <person name="Cornejo O."/>
            <person name="Findley S.D."/>
            <person name="Zheng P."/>
            <person name="Utro F."/>
            <person name="Royaert S."/>
            <person name="Saski C."/>
            <person name="Jenkins J."/>
            <person name="Podicheti R."/>
            <person name="Zhao M."/>
            <person name="Scheffler B.E."/>
            <person name="Stack J.C."/>
            <person name="Feltus F.A."/>
            <person name="Mustiga G.M."/>
            <person name="Amores F."/>
            <person name="Phillips W."/>
            <person name="Marelli J.P."/>
            <person name="May G.D."/>
            <person name="Shapiro H."/>
            <person name="Ma J."/>
            <person name="Bustamante C.D."/>
            <person name="Schnell R.J."/>
            <person name="Main D."/>
            <person name="Gilbert D."/>
            <person name="Parida L."/>
            <person name="Kuhn D.N."/>
        </authorList>
    </citation>
    <scope>NUCLEOTIDE SEQUENCE [LARGE SCALE GENOMIC DNA]</scope>
    <source>
        <strain evidence="11">cv. Matina 1-6</strain>
    </source>
</reference>
<sequence>MTDAGAMAGTRGVDILGSVFVCSEFSSKEGTRTIMICSIYAMAAHGASYPVSPVLIFLHLEKPNSLGQSNSLSNPFLSITQMAKTNLVVLAGALLLVLLFSYGITFTEERVLKTDKDVKPAGNSVTNVMTSSRKTNLNRDNLEDGTDDVPTASSGNDTAFDADDFRPTPPGHSPGAGHSTGPASSDKN</sequence>
<keyword evidence="6" id="KW-0732">Signal</keyword>
<dbReference type="PANTHER" id="PTHR33348:SF36">
    <property type="match status" value="1"/>
</dbReference>
<dbReference type="GO" id="GO:0005576">
    <property type="term" value="C:extracellular region"/>
    <property type="evidence" value="ECO:0000318"/>
    <property type="project" value="GO_Central"/>
</dbReference>
<feature type="transmembrane region" description="Helical" evidence="9">
    <location>
        <begin position="87"/>
        <end position="106"/>
    </location>
</feature>
<dbReference type="Proteomes" id="UP000026915">
    <property type="component" value="Chromosome 8"/>
</dbReference>
<evidence type="ECO:0000256" key="8">
    <source>
        <dbReference type="SAM" id="MobiDB-lite"/>
    </source>
</evidence>
<comment type="subcellular location">
    <subcellularLocation>
        <location evidence="1">Secreted</location>
        <location evidence="1">Extracellular space</location>
        <location evidence="1">Apoplast</location>
    </subcellularLocation>
</comment>
<evidence type="ECO:0000256" key="7">
    <source>
        <dbReference type="ARBA" id="ARBA00023278"/>
    </source>
</evidence>
<organism evidence="10 11">
    <name type="scientific">Theobroma cacao</name>
    <name type="common">Cacao</name>
    <name type="synonym">Cocoa</name>
    <dbReference type="NCBI Taxonomy" id="3641"/>
    <lineage>
        <taxon>Eukaryota</taxon>
        <taxon>Viridiplantae</taxon>
        <taxon>Streptophyta</taxon>
        <taxon>Embryophyta</taxon>
        <taxon>Tracheophyta</taxon>
        <taxon>Spermatophyta</taxon>
        <taxon>Magnoliopsida</taxon>
        <taxon>eudicotyledons</taxon>
        <taxon>Gunneridae</taxon>
        <taxon>Pentapetalae</taxon>
        <taxon>rosids</taxon>
        <taxon>malvids</taxon>
        <taxon>Malvales</taxon>
        <taxon>Malvaceae</taxon>
        <taxon>Byttnerioideae</taxon>
        <taxon>Theobroma</taxon>
    </lineage>
</organism>
<keyword evidence="7" id="KW-0379">Hydroxylation</keyword>
<dbReference type="Gramene" id="EOY14553">
    <property type="protein sequence ID" value="EOY14553"/>
    <property type="gene ID" value="TCM_033895"/>
</dbReference>
<name>A0A061FCC0_THECC</name>
<keyword evidence="5" id="KW-0372">Hormone</keyword>
<dbReference type="GO" id="GO:1902025">
    <property type="term" value="P:nitrate import"/>
    <property type="evidence" value="ECO:0000318"/>
    <property type="project" value="GO_Central"/>
</dbReference>
<keyword evidence="11" id="KW-1185">Reference proteome</keyword>
<dbReference type="eggNOG" id="ENOG502SCXF">
    <property type="taxonomic scope" value="Eukaryota"/>
</dbReference>
<evidence type="ECO:0000256" key="6">
    <source>
        <dbReference type="ARBA" id="ARBA00022729"/>
    </source>
</evidence>
<dbReference type="AlphaFoldDB" id="A0A061FCC0"/>
<evidence type="ECO:0000256" key="9">
    <source>
        <dbReference type="SAM" id="Phobius"/>
    </source>
</evidence>
<evidence type="ECO:0000256" key="1">
    <source>
        <dbReference type="ARBA" id="ARBA00004271"/>
    </source>
</evidence>
<evidence type="ECO:0000313" key="10">
    <source>
        <dbReference type="EMBL" id="EOY14553.1"/>
    </source>
</evidence>
<keyword evidence="9" id="KW-1133">Transmembrane helix</keyword>
<dbReference type="InParanoid" id="A0A061FCC0"/>
<evidence type="ECO:0000256" key="2">
    <source>
        <dbReference type="ARBA" id="ARBA00008963"/>
    </source>
</evidence>
<comment type="similarity">
    <text evidence="2">Belongs to the C-terminally encoded plant signaling peptide (CEP) family.</text>
</comment>
<accession>A0A061FCC0</accession>
<proteinExistence type="inferred from homology"/>
<dbReference type="GO" id="GO:0006995">
    <property type="term" value="P:cellular response to nitrogen starvation"/>
    <property type="evidence" value="ECO:0007669"/>
    <property type="project" value="UniProtKB-ARBA"/>
</dbReference>
<keyword evidence="4" id="KW-0964">Secreted</keyword>
<dbReference type="GO" id="GO:1901371">
    <property type="term" value="P:regulation of leaf morphogenesis"/>
    <property type="evidence" value="ECO:0000318"/>
    <property type="project" value="GO_Central"/>
</dbReference>
<feature type="compositionally biased region" description="Polar residues" evidence="8">
    <location>
        <begin position="123"/>
        <end position="139"/>
    </location>
</feature>
<protein>
    <submittedName>
        <fullName evidence="10">Uncharacterized protein</fullName>
    </submittedName>
</protein>
<feature type="region of interest" description="Disordered" evidence="8">
    <location>
        <begin position="118"/>
        <end position="188"/>
    </location>
</feature>